<evidence type="ECO:0000256" key="5">
    <source>
        <dbReference type="ARBA" id="ARBA00038058"/>
    </source>
</evidence>
<dbReference type="SMART" id="SM00491">
    <property type="entry name" value="HELICc2"/>
    <property type="match status" value="1"/>
</dbReference>
<evidence type="ECO:0000256" key="1">
    <source>
        <dbReference type="ARBA" id="ARBA00001966"/>
    </source>
</evidence>
<dbReference type="Pfam" id="PF00270">
    <property type="entry name" value="DEAD"/>
    <property type="match status" value="1"/>
</dbReference>
<evidence type="ECO:0000256" key="3">
    <source>
        <dbReference type="ARBA" id="ARBA00022801"/>
    </source>
</evidence>
<dbReference type="InterPro" id="IPR011545">
    <property type="entry name" value="DEAD/DEAH_box_helicase_dom"/>
</dbReference>
<dbReference type="InterPro" id="IPR027417">
    <property type="entry name" value="P-loop_NTPase"/>
</dbReference>
<dbReference type="Gene3D" id="3.40.50.300">
    <property type="entry name" value="P-loop containing nucleotide triphosphate hydrolases"/>
    <property type="match status" value="2"/>
</dbReference>
<keyword evidence="10" id="KW-1185">Reference proteome</keyword>
<dbReference type="InterPro" id="IPR014013">
    <property type="entry name" value="Helic_SF1/SF2_ATP-bd_DinG/Rad3"/>
</dbReference>
<accession>A0ABR8PYU4</accession>
<evidence type="ECO:0000256" key="7">
    <source>
        <dbReference type="ARBA" id="ARBA00048954"/>
    </source>
</evidence>
<dbReference type="Proteomes" id="UP000627781">
    <property type="component" value="Unassembled WGS sequence"/>
</dbReference>
<dbReference type="InterPro" id="IPR045028">
    <property type="entry name" value="DinG/Rad3-like"/>
</dbReference>
<evidence type="ECO:0000256" key="2">
    <source>
        <dbReference type="ARBA" id="ARBA00022741"/>
    </source>
</evidence>
<reference evidence="9 10" key="1">
    <citation type="submission" date="2020-08" db="EMBL/GenBank/DDBJ databases">
        <title>A Genomic Blueprint of the Chicken Gut Microbiome.</title>
        <authorList>
            <person name="Gilroy R."/>
            <person name="Ravi A."/>
            <person name="Getino M."/>
            <person name="Pursley I."/>
            <person name="Horton D.L."/>
            <person name="Alikhan N.-F."/>
            <person name="Baker D."/>
            <person name="Gharbi K."/>
            <person name="Hall N."/>
            <person name="Watson M."/>
            <person name="Adriaenssens E.M."/>
            <person name="Foster-Nyarko E."/>
            <person name="Jarju S."/>
            <person name="Secka A."/>
            <person name="Antonio M."/>
            <person name="Oren A."/>
            <person name="Chaudhuri R."/>
            <person name="La Ragione R.M."/>
            <person name="Hildebrand F."/>
            <person name="Pallen M.J."/>
        </authorList>
    </citation>
    <scope>NUCLEOTIDE SEQUENCE [LARGE SCALE GENOMIC DNA]</scope>
    <source>
        <strain evidence="9 10">Sa3CVN1</strain>
    </source>
</reference>
<dbReference type="InterPro" id="IPR006555">
    <property type="entry name" value="ATP-dep_Helicase_C"/>
</dbReference>
<sequence length="980" mass="115516">MNSRDKSVLDNVIYLDIVTTGFDELSLDIIEINAIKIIDNNIYTYKRKVQHEKKTLTKIQREKEYSEKIEEKVETLEQITKSLSEFLEDYPLICFNGIHLSKVMLRCFPEIKNNVLNIMELAAILEPWLKEYTLEYLVQKLTNISENKHLKNEFSNIECSIKVVNALLCREWAREERVFKRRKVTFYEILVKEYALEKRWAWTKYIKRPLLFTFQGYEYINYDENKIAKPKLKKMQIKYDEYENLLRKTDIWTNGGDFGYKYREQQRVLAEKIKTNIENEEKIFIEAPTGSGKTFAYLLILTLKAYINKGSYKVQDSSFIISTDTKELQNQLISKDIPKILMKLDLDEKIKYGSIKGKSNYICSERLEKSQNFNGELKSILAEVFLKRLCKDGKYGDIENISYFAYTYFSLEKYLSDVVCENESCNIEKCLKPCFLKNRYNELPAENITVINHSLLASWPYNEKKKITHLVIDEAHNLMEKCYDFFSEEFNSEEFVELLKNAYEVEPTIYRQLTNLNASNGYRENVELAKIKYWITEIKTNIGIMLNKSIELKLVKDEYNFRSEFSLPEEAFKEKINVLRFHISKIKENIYGIYSLLNRYLNNITSEEESKEDKDYKIVYDYIMKLKSSYEILDVFLENSTKKETHAKVIEVSKEYSYFKITNIPLNIEELVNDRILKDVKSTTFLSATFRINNSLRKMKCFLGQNEAKELILPQTFRLKDKTKIFVLNDIGRYNSSNFLKNSAKFIFEMALKLNGHMLILFTNNLRRKAVEEELAELARNTKFEIYSHKKSLKYLKDDSRQVIILGSKGFFEGIDIPGDALTCVMVDKIPNKSLEDPLLKAVTTYKKESYIDVNYPQVCIKLKQIYGRLVRSEMDYGYFCILDGGQNTNVLNKLEKDLCGPRFVFEDSKNILNKINDDSRRWKIENLKAMMSDIKNDDGFAENFNCESKKMNSFWIYRGKYNGKILFKNIDLIAEFTKK</sequence>
<comment type="cofactor">
    <cofactor evidence="1">
        <name>[4Fe-4S] cluster</name>
        <dbReference type="ChEBI" id="CHEBI:49883"/>
    </cofactor>
</comment>
<protein>
    <recommendedName>
        <fullName evidence="6">DNA 5'-3' helicase</fullName>
        <ecNumber evidence="6">5.6.2.3</ecNumber>
    </recommendedName>
</protein>
<evidence type="ECO:0000313" key="10">
    <source>
        <dbReference type="Proteomes" id="UP000627781"/>
    </source>
</evidence>
<proteinExistence type="inferred from homology"/>
<dbReference type="EC" id="5.6.2.3" evidence="6"/>
<dbReference type="PROSITE" id="PS51193">
    <property type="entry name" value="HELICASE_ATP_BIND_2"/>
    <property type="match status" value="1"/>
</dbReference>
<dbReference type="GO" id="GO:0004386">
    <property type="term" value="F:helicase activity"/>
    <property type="evidence" value="ECO:0007669"/>
    <property type="project" value="UniProtKB-KW"/>
</dbReference>
<dbReference type="RefSeq" id="WP_191770243.1">
    <property type="nucleotide sequence ID" value="NZ_JACSRA010000044.1"/>
</dbReference>
<evidence type="ECO:0000313" key="9">
    <source>
        <dbReference type="EMBL" id="MBD7913332.1"/>
    </source>
</evidence>
<dbReference type="Pfam" id="PF13307">
    <property type="entry name" value="Helicase_C_2"/>
    <property type="match status" value="1"/>
</dbReference>
<dbReference type="SMART" id="SM00487">
    <property type="entry name" value="DEXDc"/>
    <property type="match status" value="1"/>
</dbReference>
<comment type="caution">
    <text evidence="9">The sequence shown here is derived from an EMBL/GenBank/DDBJ whole genome shotgun (WGS) entry which is preliminary data.</text>
</comment>
<comment type="similarity">
    <text evidence="5">Belongs to the helicase family. DinG subfamily.</text>
</comment>
<organism evidence="9 10">
    <name type="scientific">Clostridium cibarium</name>
    <dbReference type="NCBI Taxonomy" id="2762247"/>
    <lineage>
        <taxon>Bacteria</taxon>
        <taxon>Bacillati</taxon>
        <taxon>Bacillota</taxon>
        <taxon>Clostridia</taxon>
        <taxon>Eubacteriales</taxon>
        <taxon>Clostridiaceae</taxon>
        <taxon>Clostridium</taxon>
    </lineage>
</organism>
<comment type="catalytic activity">
    <reaction evidence="7">
        <text>ATP + H2O = ADP + phosphate + H(+)</text>
        <dbReference type="Rhea" id="RHEA:13065"/>
        <dbReference type="ChEBI" id="CHEBI:15377"/>
        <dbReference type="ChEBI" id="CHEBI:15378"/>
        <dbReference type="ChEBI" id="CHEBI:30616"/>
        <dbReference type="ChEBI" id="CHEBI:43474"/>
        <dbReference type="ChEBI" id="CHEBI:456216"/>
        <dbReference type="EC" id="5.6.2.3"/>
    </reaction>
</comment>
<keyword evidence="9" id="KW-0347">Helicase</keyword>
<evidence type="ECO:0000259" key="8">
    <source>
        <dbReference type="PROSITE" id="PS51193"/>
    </source>
</evidence>
<dbReference type="SUPFAM" id="SSF53098">
    <property type="entry name" value="Ribonuclease H-like"/>
    <property type="match status" value="1"/>
</dbReference>
<feature type="domain" description="Helicase ATP-binding" evidence="8">
    <location>
        <begin position="252"/>
        <end position="538"/>
    </location>
</feature>
<evidence type="ECO:0000256" key="6">
    <source>
        <dbReference type="ARBA" id="ARBA00044969"/>
    </source>
</evidence>
<evidence type="ECO:0000256" key="4">
    <source>
        <dbReference type="ARBA" id="ARBA00022840"/>
    </source>
</evidence>
<dbReference type="InterPro" id="IPR014001">
    <property type="entry name" value="Helicase_ATP-bd"/>
</dbReference>
<keyword evidence="2" id="KW-0547">Nucleotide-binding</keyword>
<dbReference type="PANTHER" id="PTHR11472">
    <property type="entry name" value="DNA REPAIR DEAD HELICASE RAD3/XP-D SUBFAMILY MEMBER"/>
    <property type="match status" value="1"/>
</dbReference>
<dbReference type="PANTHER" id="PTHR11472:SF34">
    <property type="entry name" value="REGULATOR OF TELOMERE ELONGATION HELICASE 1"/>
    <property type="match status" value="1"/>
</dbReference>
<name>A0ABR8PYU4_9CLOT</name>
<dbReference type="Gene3D" id="3.30.420.10">
    <property type="entry name" value="Ribonuclease H-like superfamily/Ribonuclease H"/>
    <property type="match status" value="1"/>
</dbReference>
<dbReference type="SUPFAM" id="SSF52540">
    <property type="entry name" value="P-loop containing nucleoside triphosphate hydrolases"/>
    <property type="match status" value="1"/>
</dbReference>
<keyword evidence="4" id="KW-0067">ATP-binding</keyword>
<dbReference type="InterPro" id="IPR012337">
    <property type="entry name" value="RNaseH-like_sf"/>
</dbReference>
<gene>
    <name evidence="9" type="ORF">H9661_18415</name>
</gene>
<keyword evidence="3" id="KW-0378">Hydrolase</keyword>
<dbReference type="InterPro" id="IPR036397">
    <property type="entry name" value="RNaseH_sf"/>
</dbReference>
<dbReference type="EMBL" id="JACSRA010000044">
    <property type="protein sequence ID" value="MBD7913332.1"/>
    <property type="molecule type" value="Genomic_DNA"/>
</dbReference>